<evidence type="ECO:0000313" key="1">
    <source>
        <dbReference type="EMBL" id="MCP9762285.1"/>
    </source>
</evidence>
<comment type="caution">
    <text evidence="1">The sequence shown here is derived from an EMBL/GenBank/DDBJ whole genome shotgun (WGS) entry which is preliminary data.</text>
</comment>
<evidence type="ECO:0000313" key="2">
    <source>
        <dbReference type="Proteomes" id="UP001204144"/>
    </source>
</evidence>
<proteinExistence type="predicted"/>
<reference evidence="1 2" key="1">
    <citation type="submission" date="2018-11" db="EMBL/GenBank/DDBJ databases">
        <title>Novel bacteria species description.</title>
        <authorList>
            <person name="Han J.-H."/>
        </authorList>
    </citation>
    <scope>NUCLEOTIDE SEQUENCE [LARGE SCALE GENOMIC DNA]</scope>
    <source>
        <strain evidence="1 2">KCTC23259</strain>
    </source>
</reference>
<dbReference type="EMBL" id="RJUF01000008">
    <property type="protein sequence ID" value="MCP9762285.1"/>
    <property type="molecule type" value="Genomic_DNA"/>
</dbReference>
<name>A0AAE3H3L6_9BACT</name>
<sequence length="257" mass="30460">MIEVLNDNELVDLINRTKKKVSIKHYLNTYLFPVGDDGNGNQRYPVYYRIIFNRQSVKLKSNTNLILSKIEFEQLTEQNWKLLTREALFLTYLINRIYNNVLTETNRYSEPFQMGIENFDINQIFHDFNFGQYELPSVVNRILLSKMELFSKNNNLNEITFDLLSTNFNAYQLLTFLKLGNNIWGKFEKEYNSLIWFFNIEYATFKSESTLYDSFGATEVDLLFLDFSKSFSDKQSSKEHSEFLLELDALIRSNKAY</sequence>
<gene>
    <name evidence="1" type="ORF">EGI31_04910</name>
</gene>
<accession>A0AAE3H3L6</accession>
<protein>
    <submittedName>
        <fullName evidence="1">Uncharacterized protein</fullName>
    </submittedName>
</protein>
<dbReference type="Proteomes" id="UP001204144">
    <property type="component" value="Unassembled WGS sequence"/>
</dbReference>
<organism evidence="1 2">
    <name type="scientific">Lacihabitans soyangensis</name>
    <dbReference type="NCBI Taxonomy" id="869394"/>
    <lineage>
        <taxon>Bacteria</taxon>
        <taxon>Pseudomonadati</taxon>
        <taxon>Bacteroidota</taxon>
        <taxon>Cytophagia</taxon>
        <taxon>Cytophagales</taxon>
        <taxon>Leadbetterellaceae</taxon>
        <taxon>Lacihabitans</taxon>
    </lineage>
</organism>
<keyword evidence="2" id="KW-1185">Reference proteome</keyword>
<dbReference type="AlphaFoldDB" id="A0AAE3H3L6"/>